<accession>A0ABR1IQZ2</accession>
<keyword evidence="4" id="KW-1185">Reference proteome</keyword>
<evidence type="ECO:0008006" key="5">
    <source>
        <dbReference type="Google" id="ProtNLM"/>
    </source>
</evidence>
<dbReference type="EMBL" id="JBANRG010000084">
    <property type="protein sequence ID" value="KAK7437557.1"/>
    <property type="molecule type" value="Genomic_DNA"/>
</dbReference>
<evidence type="ECO:0000313" key="4">
    <source>
        <dbReference type="Proteomes" id="UP001498398"/>
    </source>
</evidence>
<gene>
    <name evidence="3" type="ORF">VKT23_000002</name>
    <name evidence="2" type="ORF">VKT23_018455</name>
</gene>
<feature type="region of interest" description="Disordered" evidence="1">
    <location>
        <begin position="167"/>
        <end position="253"/>
    </location>
</feature>
<feature type="compositionally biased region" description="Acidic residues" evidence="1">
    <location>
        <begin position="241"/>
        <end position="251"/>
    </location>
</feature>
<comment type="caution">
    <text evidence="2">The sequence shown here is derived from an EMBL/GenBank/DDBJ whole genome shotgun (WGS) entry which is preliminary data.</text>
</comment>
<name>A0ABR1IQZ2_9AGAR</name>
<dbReference type="EMBL" id="JBANRG010000001">
    <property type="protein sequence ID" value="KAK7471901.1"/>
    <property type="molecule type" value="Genomic_DNA"/>
</dbReference>
<sequence>MCQNNPSEFRGCSPKLFSSVGPLGTAGYRYKYYLLQDGIGAGIYADQKTASSLARKTGQPEPKGFRKDQEQLINEQWMYHCSKVHEHPPSEMLPYVDPFMEAQPDTGAGSRVHWEEEMAEALQMTQTLTFSIPSQLSTPHRSQGRAPLSPHLSRAAFAKVDLAKLNSDARPNPVNVNSNARPYPVSVPDAGPPGPSNVHHPDYLSGAASPSPQSPSKGKARASSRSPSPSKEFWRAFANEDGSEDASSENEEPTKYYVVRYVGGADFYTASDEAFKALKKLDKRGLKPALRSTTNFKLAEEFAKKVR</sequence>
<dbReference type="Proteomes" id="UP001498398">
    <property type="component" value="Unassembled WGS sequence"/>
</dbReference>
<feature type="compositionally biased region" description="Low complexity" evidence="1">
    <location>
        <begin position="205"/>
        <end position="231"/>
    </location>
</feature>
<evidence type="ECO:0000256" key="1">
    <source>
        <dbReference type="SAM" id="MobiDB-lite"/>
    </source>
</evidence>
<reference evidence="2 4" key="1">
    <citation type="submission" date="2024-01" db="EMBL/GenBank/DDBJ databases">
        <title>A draft genome for the cacao thread blight pathogen Marasmiellus scandens.</title>
        <authorList>
            <person name="Baruah I.K."/>
            <person name="Leung J."/>
            <person name="Bukari Y."/>
            <person name="Amoako-Attah I."/>
            <person name="Meinhardt L.W."/>
            <person name="Bailey B.A."/>
            <person name="Cohen S.P."/>
        </authorList>
    </citation>
    <scope>NUCLEOTIDE SEQUENCE [LARGE SCALE GENOMIC DNA]</scope>
    <source>
        <strain evidence="2 4">GH-19</strain>
    </source>
</reference>
<evidence type="ECO:0000313" key="3">
    <source>
        <dbReference type="EMBL" id="KAK7471901.1"/>
    </source>
</evidence>
<organism evidence="2 4">
    <name type="scientific">Marasmiellus scandens</name>
    <dbReference type="NCBI Taxonomy" id="2682957"/>
    <lineage>
        <taxon>Eukaryota</taxon>
        <taxon>Fungi</taxon>
        <taxon>Dikarya</taxon>
        <taxon>Basidiomycota</taxon>
        <taxon>Agaricomycotina</taxon>
        <taxon>Agaricomycetes</taxon>
        <taxon>Agaricomycetidae</taxon>
        <taxon>Agaricales</taxon>
        <taxon>Marasmiineae</taxon>
        <taxon>Omphalotaceae</taxon>
        <taxon>Marasmiellus</taxon>
    </lineage>
</organism>
<evidence type="ECO:0000313" key="2">
    <source>
        <dbReference type="EMBL" id="KAK7437557.1"/>
    </source>
</evidence>
<protein>
    <recommendedName>
        <fullName evidence="5">BRCT domain-containing protein</fullName>
    </recommendedName>
</protein>
<proteinExistence type="predicted"/>